<feature type="coiled-coil region" evidence="1">
    <location>
        <begin position="48"/>
        <end position="82"/>
    </location>
</feature>
<keyword evidence="1" id="KW-0175">Coiled coil</keyword>
<accession>A0A2C7ABN1</accession>
<dbReference type="EMBL" id="PDNU01000031">
    <property type="protein sequence ID" value="PHK94057.1"/>
    <property type="molecule type" value="Genomic_DNA"/>
</dbReference>
<protein>
    <submittedName>
        <fullName evidence="2">Uncharacterized protein</fullName>
    </submittedName>
</protein>
<dbReference type="Proteomes" id="UP000223527">
    <property type="component" value="Unassembled WGS sequence"/>
</dbReference>
<evidence type="ECO:0000313" key="3">
    <source>
        <dbReference type="Proteomes" id="UP000223527"/>
    </source>
</evidence>
<reference evidence="2 3" key="1">
    <citation type="submission" date="2017-10" db="EMBL/GenBank/DDBJ databases">
        <authorList>
            <person name="Banno H."/>
            <person name="Chua N.-H."/>
        </authorList>
    </citation>
    <scope>NUCLEOTIDE SEQUENCE [LARGE SCALE GENOMIC DNA]</scope>
    <source>
        <strain evidence="2 3">YW11</strain>
    </source>
</reference>
<proteinExistence type="predicted"/>
<name>A0A2C7ABN1_9PROT</name>
<sequence>MFGSAPHHHGIDPDVAYGLMIGAGANARAANDLATASMRTTAVAMESMVGAVQLAKRLQAQVAQLQAQLAAERALTQALSAQHPESPILPLAGLIREAAGHA</sequence>
<evidence type="ECO:0000256" key="1">
    <source>
        <dbReference type="SAM" id="Coils"/>
    </source>
</evidence>
<gene>
    <name evidence="2" type="ORF">CR162_14905</name>
</gene>
<organism evidence="2 3">
    <name type="scientific">Teichococcus rhizosphaerae</name>
    <dbReference type="NCBI Taxonomy" id="1335062"/>
    <lineage>
        <taxon>Bacteria</taxon>
        <taxon>Pseudomonadati</taxon>
        <taxon>Pseudomonadota</taxon>
        <taxon>Alphaproteobacteria</taxon>
        <taxon>Acetobacterales</taxon>
        <taxon>Roseomonadaceae</taxon>
        <taxon>Roseomonas</taxon>
    </lineage>
</organism>
<keyword evidence="3" id="KW-1185">Reference proteome</keyword>
<comment type="caution">
    <text evidence="2">The sequence shown here is derived from an EMBL/GenBank/DDBJ whole genome shotgun (WGS) entry which is preliminary data.</text>
</comment>
<evidence type="ECO:0000313" key="2">
    <source>
        <dbReference type="EMBL" id="PHK94057.1"/>
    </source>
</evidence>
<dbReference type="RefSeq" id="WP_099096332.1">
    <property type="nucleotide sequence ID" value="NZ_PDNU01000031.1"/>
</dbReference>
<dbReference type="AlphaFoldDB" id="A0A2C7ABN1"/>